<dbReference type="CDD" id="cd02440">
    <property type="entry name" value="AdoMet_MTases"/>
    <property type="match status" value="1"/>
</dbReference>
<name>A0A4Q9VXP6_9HYPH</name>
<keyword evidence="2 7" id="KW-0489">Methyltransferase</keyword>
<dbReference type="PIRSF" id="PIRSF003085">
    <property type="entry name" value="CMAS"/>
    <property type="match status" value="1"/>
</dbReference>
<evidence type="ECO:0000256" key="4">
    <source>
        <dbReference type="ARBA" id="ARBA00022691"/>
    </source>
</evidence>
<dbReference type="RefSeq" id="WP_131305916.1">
    <property type="nucleotide sequence ID" value="NZ_SJFN01000003.1"/>
</dbReference>
<keyword evidence="4" id="KW-0949">S-adenosyl-L-methionine</keyword>
<reference evidence="7 8" key="1">
    <citation type="submission" date="2019-02" db="EMBL/GenBank/DDBJ databases">
        <title>Siculibacillus lacustris gen. nov., sp. nov., a new rosette-forming bacterium isolated from a freshwater crater lake (Lake St. Ana, Romania).</title>
        <authorList>
            <person name="Felfoldi T."/>
            <person name="Marton Z."/>
            <person name="Szabo A."/>
            <person name="Mentes A."/>
            <person name="Boka K."/>
            <person name="Marialigeti K."/>
            <person name="Mathe I."/>
            <person name="Koncz M."/>
            <person name="Schumann P."/>
            <person name="Toth E."/>
        </authorList>
    </citation>
    <scope>NUCLEOTIDE SEQUENCE [LARGE SCALE GENOMIC DNA]</scope>
    <source>
        <strain evidence="7 8">SA-279</strain>
    </source>
</reference>
<dbReference type="OrthoDB" id="9782855at2"/>
<sequence>MSHPDETSRTPAVADVADAARASLSGLRVRLLDRLLSRPRYGRLRVVLPDGRALERIGSEPGPEATLVLHRWRTLRRLITGGDIGFAEAWIDGDWTSPDLVSVIRFAARNTEVLAKAIRGSVLLRSLDRLRHVLNGNSRRGSRRNIEAHYDLGNDFYRRWLDGSMLYSSGLWDAGVTSLEGAQARKLARIGELLGLAPGDDVLEIGCGWGALAAHLAETEGVRVTGLTLSPSQLAHARTVVEARGHADRVDLRLQDYRDVTGRFDRIVSIEMFEAVGEAWWPVYFATLQRCLAPGGRAVLQIITIAEDRYETYRRDTDFIQKHVFPGGFLPSKTALATVIAAAGLRLTAVEHFGLSYAETLAEWRRRFHAAWAEIAPLGFDDRFRRLWDYYLAYCEAGFREAAIDVGLYTLESAPAS</sequence>
<evidence type="ECO:0000256" key="2">
    <source>
        <dbReference type="ARBA" id="ARBA00022603"/>
    </source>
</evidence>
<dbReference type="GO" id="GO:0032259">
    <property type="term" value="P:methylation"/>
    <property type="evidence" value="ECO:0007669"/>
    <property type="project" value="UniProtKB-KW"/>
</dbReference>
<evidence type="ECO:0000256" key="6">
    <source>
        <dbReference type="PIRSR" id="PIRSR003085-1"/>
    </source>
</evidence>
<dbReference type="GO" id="GO:0008168">
    <property type="term" value="F:methyltransferase activity"/>
    <property type="evidence" value="ECO:0007669"/>
    <property type="project" value="UniProtKB-KW"/>
</dbReference>
<dbReference type="PANTHER" id="PTHR43667">
    <property type="entry name" value="CYCLOPROPANE-FATTY-ACYL-PHOSPHOLIPID SYNTHASE"/>
    <property type="match status" value="1"/>
</dbReference>
<dbReference type="Proteomes" id="UP000292781">
    <property type="component" value="Unassembled WGS sequence"/>
</dbReference>
<dbReference type="InterPro" id="IPR003333">
    <property type="entry name" value="CMAS"/>
</dbReference>
<proteinExistence type="inferred from homology"/>
<keyword evidence="3 7" id="KW-0808">Transferase</keyword>
<gene>
    <name evidence="7" type="ORF">EYW49_02980</name>
</gene>
<dbReference type="InterPro" id="IPR029063">
    <property type="entry name" value="SAM-dependent_MTases_sf"/>
</dbReference>
<evidence type="ECO:0000256" key="3">
    <source>
        <dbReference type="ARBA" id="ARBA00022679"/>
    </source>
</evidence>
<dbReference type="InterPro" id="IPR050723">
    <property type="entry name" value="CFA/CMAS"/>
</dbReference>
<evidence type="ECO:0000313" key="8">
    <source>
        <dbReference type="Proteomes" id="UP000292781"/>
    </source>
</evidence>
<dbReference type="SUPFAM" id="SSF53335">
    <property type="entry name" value="S-adenosyl-L-methionine-dependent methyltransferases"/>
    <property type="match status" value="1"/>
</dbReference>
<keyword evidence="5" id="KW-0443">Lipid metabolism</keyword>
<dbReference type="EMBL" id="SJFN01000003">
    <property type="protein sequence ID" value="TBW40707.1"/>
    <property type="molecule type" value="Genomic_DNA"/>
</dbReference>
<dbReference type="Gene3D" id="3.40.50.150">
    <property type="entry name" value="Vaccinia Virus protein VP39"/>
    <property type="match status" value="1"/>
</dbReference>
<accession>A0A4Q9VXP6</accession>
<feature type="active site" evidence="6">
    <location>
        <position position="395"/>
    </location>
</feature>
<protein>
    <submittedName>
        <fullName evidence="7">Class I SAM-dependent methyltransferase</fullName>
    </submittedName>
</protein>
<dbReference type="AlphaFoldDB" id="A0A4Q9VXP6"/>
<dbReference type="GO" id="GO:0008610">
    <property type="term" value="P:lipid biosynthetic process"/>
    <property type="evidence" value="ECO:0007669"/>
    <property type="project" value="InterPro"/>
</dbReference>
<comment type="caution">
    <text evidence="7">The sequence shown here is derived from an EMBL/GenBank/DDBJ whole genome shotgun (WGS) entry which is preliminary data.</text>
</comment>
<evidence type="ECO:0000256" key="5">
    <source>
        <dbReference type="ARBA" id="ARBA00023098"/>
    </source>
</evidence>
<keyword evidence="8" id="KW-1185">Reference proteome</keyword>
<dbReference type="PANTHER" id="PTHR43667:SF2">
    <property type="entry name" value="FATTY ACID C-METHYL TRANSFERASE"/>
    <property type="match status" value="1"/>
</dbReference>
<evidence type="ECO:0000313" key="7">
    <source>
        <dbReference type="EMBL" id="TBW40707.1"/>
    </source>
</evidence>
<dbReference type="Pfam" id="PF02353">
    <property type="entry name" value="CMAS"/>
    <property type="match status" value="1"/>
</dbReference>
<comment type="similarity">
    <text evidence="1">Belongs to the CFA/CMAS family.</text>
</comment>
<organism evidence="7 8">
    <name type="scientific">Siculibacillus lacustris</name>
    <dbReference type="NCBI Taxonomy" id="1549641"/>
    <lineage>
        <taxon>Bacteria</taxon>
        <taxon>Pseudomonadati</taxon>
        <taxon>Pseudomonadota</taxon>
        <taxon>Alphaproteobacteria</taxon>
        <taxon>Hyphomicrobiales</taxon>
        <taxon>Ancalomicrobiaceae</taxon>
        <taxon>Siculibacillus</taxon>
    </lineage>
</organism>
<evidence type="ECO:0000256" key="1">
    <source>
        <dbReference type="ARBA" id="ARBA00010815"/>
    </source>
</evidence>